<dbReference type="InterPro" id="IPR055178">
    <property type="entry name" value="RsdA/BaiN/AoA(So)-like_dom"/>
</dbReference>
<comment type="cofactor">
    <cofactor evidence="1">
        <name>FAD</name>
        <dbReference type="ChEBI" id="CHEBI:57692"/>
    </cofactor>
</comment>
<feature type="domain" description="RsdA/BaiN/AoA(So)-like Rossmann fold-like" evidence="4">
    <location>
        <begin position="8"/>
        <end position="422"/>
    </location>
</feature>
<dbReference type="Pfam" id="PF03486">
    <property type="entry name" value="HI0933_like"/>
    <property type="match status" value="1"/>
</dbReference>
<dbReference type="InterPro" id="IPR036188">
    <property type="entry name" value="FAD/NAD-bd_sf"/>
</dbReference>
<dbReference type="SUPFAM" id="SSF51905">
    <property type="entry name" value="FAD/NAD(P)-binding domain"/>
    <property type="match status" value="1"/>
</dbReference>
<protein>
    <submittedName>
        <fullName evidence="6">Flavoprotein</fullName>
    </submittedName>
</protein>
<evidence type="ECO:0000313" key="7">
    <source>
        <dbReference type="Proteomes" id="UP000071392"/>
    </source>
</evidence>
<sequence>MQTNQVPRVAIIGGGAAGFFAAITCAQANPHARVALYEATAHPLAKVRISGGGRCNVTHACYEPRDLVRHYPRGARELLGAFHRWQPRDMMAWLTTRGVPLKTEADGRVFPVSDDSMDIVSCLRRAAAEAGVVLRIKTGVRSVERRPPSAETSPASAPLRLILSDGTQPECDRLLLATGGGRSENGGLKFARELGHTIEPPVPSLFTFHIDDSRLRDLAGLSVEPVALSILGGDAGMKKLTSEGPLLITHWGLSGPAVLKLSAWGARAFAACEYAFTLQINFVPAQHRDALQRELATLRSTQPRRSIARAHNPFGLPARLWERLVLSSGIPETQPCAELSKARIATLAETLAAAEFRVRGKSTNKDEFVTCGGVRLSEVDFKTMQSRLCPGLYFAGEVLDIDGVTGGFNFQAAWTTAHLAGTAMAVA</sequence>
<dbReference type="InterPro" id="IPR023166">
    <property type="entry name" value="BaiN-like_dom_sf"/>
</dbReference>
<keyword evidence="3" id="KW-0274">FAD</keyword>
<dbReference type="PRINTS" id="PR00368">
    <property type="entry name" value="FADPNR"/>
</dbReference>
<dbReference type="Gene3D" id="1.10.8.260">
    <property type="entry name" value="HI0933 insert domain-like"/>
    <property type="match status" value="1"/>
</dbReference>
<dbReference type="Gene3D" id="3.50.50.60">
    <property type="entry name" value="FAD/NAD(P)-binding domain"/>
    <property type="match status" value="1"/>
</dbReference>
<dbReference type="RefSeq" id="WP_068712150.1">
    <property type="nucleotide sequence ID" value="NZ_LSZP01000044.1"/>
</dbReference>
<name>A0A139SKV8_9BACT</name>
<evidence type="ECO:0000256" key="1">
    <source>
        <dbReference type="ARBA" id="ARBA00001974"/>
    </source>
</evidence>
<feature type="domain" description="RsdA/BaiN/AoA(So)-like insert" evidence="5">
    <location>
        <begin position="202"/>
        <end position="369"/>
    </location>
</feature>
<dbReference type="AlphaFoldDB" id="A0A139SKV8"/>
<accession>A0A139SKV8</accession>
<dbReference type="Gene3D" id="2.40.30.10">
    <property type="entry name" value="Translation factors"/>
    <property type="match status" value="1"/>
</dbReference>
<dbReference type="OrthoDB" id="9773233at2"/>
<dbReference type="PANTHER" id="PTHR42887">
    <property type="entry name" value="OS12G0638800 PROTEIN"/>
    <property type="match status" value="1"/>
</dbReference>
<evidence type="ECO:0000259" key="5">
    <source>
        <dbReference type="Pfam" id="PF22780"/>
    </source>
</evidence>
<dbReference type="PANTHER" id="PTHR42887:SF2">
    <property type="entry name" value="OS12G0638800 PROTEIN"/>
    <property type="match status" value="1"/>
</dbReference>
<evidence type="ECO:0000256" key="2">
    <source>
        <dbReference type="ARBA" id="ARBA00022630"/>
    </source>
</evidence>
<dbReference type="InterPro" id="IPR004792">
    <property type="entry name" value="BaiN-like"/>
</dbReference>
<evidence type="ECO:0000256" key="3">
    <source>
        <dbReference type="ARBA" id="ARBA00022827"/>
    </source>
</evidence>
<dbReference type="Proteomes" id="UP000071392">
    <property type="component" value="Unassembled WGS sequence"/>
</dbReference>
<dbReference type="NCBIfam" id="TIGR00275">
    <property type="entry name" value="aminoacetone oxidase family FAD-binding enzyme"/>
    <property type="match status" value="1"/>
</dbReference>
<keyword evidence="7" id="KW-1185">Reference proteome</keyword>
<keyword evidence="2" id="KW-0285">Flavoprotein</keyword>
<reference evidence="6 7" key="1">
    <citation type="submission" date="2016-02" db="EMBL/GenBank/DDBJ databases">
        <authorList>
            <person name="Wen L."/>
            <person name="He K."/>
            <person name="Yang H."/>
        </authorList>
    </citation>
    <scope>NUCLEOTIDE SEQUENCE [LARGE SCALE GENOMIC DNA]</scope>
    <source>
        <strain evidence="6 7">CV41</strain>
    </source>
</reference>
<evidence type="ECO:0000259" key="4">
    <source>
        <dbReference type="Pfam" id="PF03486"/>
    </source>
</evidence>
<comment type="caution">
    <text evidence="6">The sequence shown here is derived from an EMBL/GenBank/DDBJ whole genome shotgun (WGS) entry which is preliminary data.</text>
</comment>
<dbReference type="EMBL" id="LSZP01000044">
    <property type="protein sequence ID" value="KXU35201.1"/>
    <property type="molecule type" value="Genomic_DNA"/>
</dbReference>
<proteinExistence type="predicted"/>
<gene>
    <name evidence="6" type="ORF">AXK12_05715</name>
</gene>
<dbReference type="SUPFAM" id="SSF160996">
    <property type="entry name" value="HI0933 insert domain-like"/>
    <property type="match status" value="1"/>
</dbReference>
<evidence type="ECO:0000313" key="6">
    <source>
        <dbReference type="EMBL" id="KXU35201.1"/>
    </source>
</evidence>
<dbReference type="Pfam" id="PF22780">
    <property type="entry name" value="HI0933_like_1st"/>
    <property type="match status" value="1"/>
</dbReference>
<dbReference type="InterPro" id="IPR057661">
    <property type="entry name" value="RsdA/BaiN/AoA(So)_Rossmann"/>
</dbReference>
<organism evidence="6 7">
    <name type="scientific">Cephaloticoccus capnophilus</name>
    <dbReference type="NCBI Taxonomy" id="1548208"/>
    <lineage>
        <taxon>Bacteria</taxon>
        <taxon>Pseudomonadati</taxon>
        <taxon>Verrucomicrobiota</taxon>
        <taxon>Opitutia</taxon>
        <taxon>Opitutales</taxon>
        <taxon>Opitutaceae</taxon>
        <taxon>Cephaloticoccus</taxon>
    </lineage>
</organism>